<evidence type="ECO:0000313" key="1">
    <source>
        <dbReference type="EMBL" id="KAF3496375.1"/>
    </source>
</evidence>
<dbReference type="Proteomes" id="UP000266723">
    <property type="component" value="Unassembled WGS sequence"/>
</dbReference>
<organism evidence="1 2">
    <name type="scientific">Brassica cretica</name>
    <name type="common">Mustard</name>
    <dbReference type="NCBI Taxonomy" id="69181"/>
    <lineage>
        <taxon>Eukaryota</taxon>
        <taxon>Viridiplantae</taxon>
        <taxon>Streptophyta</taxon>
        <taxon>Embryophyta</taxon>
        <taxon>Tracheophyta</taxon>
        <taxon>Spermatophyta</taxon>
        <taxon>Magnoliopsida</taxon>
        <taxon>eudicotyledons</taxon>
        <taxon>Gunneridae</taxon>
        <taxon>Pentapetalae</taxon>
        <taxon>rosids</taxon>
        <taxon>malvids</taxon>
        <taxon>Brassicales</taxon>
        <taxon>Brassicaceae</taxon>
        <taxon>Brassiceae</taxon>
        <taxon>Brassica</taxon>
    </lineage>
</organism>
<reference evidence="1 2" key="1">
    <citation type="journal article" date="2020" name="BMC Genomics">
        <title>Intraspecific diversification of the crop wild relative Brassica cretica Lam. using demographic model selection.</title>
        <authorList>
            <person name="Kioukis A."/>
            <person name="Michalopoulou V.A."/>
            <person name="Briers L."/>
            <person name="Pirintsos S."/>
            <person name="Studholme D.J."/>
            <person name="Pavlidis P."/>
            <person name="Sarris P.F."/>
        </authorList>
    </citation>
    <scope>NUCLEOTIDE SEQUENCE [LARGE SCALE GENOMIC DNA]</scope>
    <source>
        <strain evidence="2">cv. PFS-1207/04</strain>
    </source>
</reference>
<accession>A0ABQ7AFJ5</accession>
<gene>
    <name evidence="1" type="ORF">DY000_02057534</name>
</gene>
<proteinExistence type="predicted"/>
<evidence type="ECO:0000313" key="2">
    <source>
        <dbReference type="Proteomes" id="UP000266723"/>
    </source>
</evidence>
<keyword evidence="2" id="KW-1185">Reference proteome</keyword>
<comment type="caution">
    <text evidence="1">The sequence shown here is derived from an EMBL/GenBank/DDBJ whole genome shotgun (WGS) entry which is preliminary data.</text>
</comment>
<name>A0ABQ7AFJ5_BRACR</name>
<dbReference type="EMBL" id="QGKV02002055">
    <property type="protein sequence ID" value="KAF3496375.1"/>
    <property type="molecule type" value="Genomic_DNA"/>
</dbReference>
<protein>
    <submittedName>
        <fullName evidence="1">Uncharacterized protein</fullName>
    </submittedName>
</protein>
<sequence length="108" mass="12661">MQVRLSFLSPTIDGQKKHDGLALLVMEREISFIMIFKYIMQIISDVVSYVHGLPKMMEFGLQEDMRIQQGCFTLENNCIAFCFPFDQKKKKKVFCFPLFLQVLLVLLF</sequence>